<evidence type="ECO:0008006" key="4">
    <source>
        <dbReference type="Google" id="ProtNLM"/>
    </source>
</evidence>
<keyword evidence="1" id="KW-1133">Transmembrane helix</keyword>
<dbReference type="PANTHER" id="PTHR40040:SF1">
    <property type="entry name" value="MEMBRANE PROTEIN"/>
    <property type="match status" value="1"/>
</dbReference>
<dbReference type="Proteomes" id="UP000095209">
    <property type="component" value="Unassembled WGS sequence"/>
</dbReference>
<dbReference type="PANTHER" id="PTHR40040">
    <property type="entry name" value="SMALL HYDROPHOBIC PROTEIN-RELATED"/>
    <property type="match status" value="1"/>
</dbReference>
<name>A0A1E5LI22_9BACI</name>
<dbReference type="AlphaFoldDB" id="A0A1E5LI22"/>
<dbReference type="EMBL" id="MJEH01000010">
    <property type="protein sequence ID" value="OEH93739.1"/>
    <property type="molecule type" value="Genomic_DNA"/>
</dbReference>
<dbReference type="InterPro" id="IPR055338">
    <property type="entry name" value="YqfX-like"/>
</dbReference>
<gene>
    <name evidence="2" type="ORF">BFG57_11880</name>
</gene>
<sequence>MKAAEHEYSEEMATEVAAPRVDIVGRNGADSIDSREVRNNENVDESSGRGMGMFGLVLSVLSLFFLPVILGAAGIIVGFVARRRGAVSLGAWAIGVGAASIVVSLFVAPFF</sequence>
<accession>A0A1E5LI22</accession>
<feature type="transmembrane region" description="Helical" evidence="1">
    <location>
        <begin position="53"/>
        <end position="77"/>
    </location>
</feature>
<reference evidence="2 3" key="1">
    <citation type="submission" date="2016-08" db="EMBL/GenBank/DDBJ databases">
        <title>Genome of Bacillus solimangrovi GH2-4.</title>
        <authorList>
            <person name="Lim S."/>
            <person name="Kim B.-C."/>
        </authorList>
    </citation>
    <scope>NUCLEOTIDE SEQUENCE [LARGE SCALE GENOMIC DNA]</scope>
    <source>
        <strain evidence="2 3">GH2-4</strain>
    </source>
</reference>
<evidence type="ECO:0000313" key="2">
    <source>
        <dbReference type="EMBL" id="OEH93739.1"/>
    </source>
</evidence>
<evidence type="ECO:0000313" key="3">
    <source>
        <dbReference type="Proteomes" id="UP000095209"/>
    </source>
</evidence>
<keyword evidence="3" id="KW-1185">Reference proteome</keyword>
<keyword evidence="1" id="KW-0812">Transmembrane</keyword>
<feature type="transmembrane region" description="Helical" evidence="1">
    <location>
        <begin position="89"/>
        <end position="110"/>
    </location>
</feature>
<dbReference type="STRING" id="1305675.BFG57_11880"/>
<comment type="caution">
    <text evidence="2">The sequence shown here is derived from an EMBL/GenBank/DDBJ whole genome shotgun (WGS) entry which is preliminary data.</text>
</comment>
<dbReference type="OrthoDB" id="2943217at2"/>
<keyword evidence="1" id="KW-0472">Membrane</keyword>
<organism evidence="2 3">
    <name type="scientific">Bacillus solimangrovi</name>
    <dbReference type="NCBI Taxonomy" id="1305675"/>
    <lineage>
        <taxon>Bacteria</taxon>
        <taxon>Bacillati</taxon>
        <taxon>Bacillota</taxon>
        <taxon>Bacilli</taxon>
        <taxon>Bacillales</taxon>
        <taxon>Bacillaceae</taxon>
        <taxon>Bacillus</taxon>
    </lineage>
</organism>
<protein>
    <recommendedName>
        <fullName evidence="4">DUF4190 domain-containing protein</fullName>
    </recommendedName>
</protein>
<evidence type="ECO:0000256" key="1">
    <source>
        <dbReference type="SAM" id="Phobius"/>
    </source>
</evidence>
<proteinExistence type="predicted"/>